<dbReference type="PANTHER" id="PTHR11124">
    <property type="entry name" value="VACUOLAR SORTING PROTEIN VPS29"/>
    <property type="match status" value="1"/>
</dbReference>
<dbReference type="EMBL" id="JACHNU010000004">
    <property type="protein sequence ID" value="MBB4663380.1"/>
    <property type="molecule type" value="Genomic_DNA"/>
</dbReference>
<comment type="similarity">
    <text evidence="1 2">Belongs to the metallophosphoesterase superfamily. YfcE family.</text>
</comment>
<gene>
    <name evidence="4" type="ORF">BDZ31_002975</name>
</gene>
<reference evidence="4 5" key="1">
    <citation type="submission" date="2020-08" db="EMBL/GenBank/DDBJ databases">
        <title>Genomic Encyclopedia of Archaeal and Bacterial Type Strains, Phase II (KMG-II): from individual species to whole genera.</title>
        <authorList>
            <person name="Goeker M."/>
        </authorList>
    </citation>
    <scope>NUCLEOTIDE SEQUENCE [LARGE SCALE GENOMIC DNA]</scope>
    <source>
        <strain evidence="4 5">DSM 23288</strain>
    </source>
</reference>
<protein>
    <recommendedName>
        <fullName evidence="2">Phosphoesterase</fullName>
        <ecNumber evidence="2">3.1.4.-</ecNumber>
    </recommendedName>
</protein>
<dbReference type="RefSeq" id="WP_183343115.1">
    <property type="nucleotide sequence ID" value="NZ_JACHNU010000004.1"/>
</dbReference>
<comment type="cofactor">
    <cofactor evidence="2">
        <name>a divalent metal cation</name>
        <dbReference type="ChEBI" id="CHEBI:60240"/>
    </cofactor>
</comment>
<comment type="caution">
    <text evidence="4">The sequence shown here is derived from an EMBL/GenBank/DDBJ whole genome shotgun (WGS) entry which is preliminary data.</text>
</comment>
<evidence type="ECO:0000259" key="3">
    <source>
        <dbReference type="Pfam" id="PF12850"/>
    </source>
</evidence>
<evidence type="ECO:0000313" key="4">
    <source>
        <dbReference type="EMBL" id="MBB4663380.1"/>
    </source>
</evidence>
<dbReference type="Proteomes" id="UP000585272">
    <property type="component" value="Unassembled WGS sequence"/>
</dbReference>
<dbReference type="AlphaFoldDB" id="A0A840IHE6"/>
<dbReference type="GO" id="GO:0046872">
    <property type="term" value="F:metal ion binding"/>
    <property type="evidence" value="ECO:0007669"/>
    <property type="project" value="UniProtKB-KW"/>
</dbReference>
<accession>A0A840IHE6</accession>
<evidence type="ECO:0000256" key="2">
    <source>
        <dbReference type="RuleBase" id="RU362039"/>
    </source>
</evidence>
<feature type="domain" description="Calcineurin-like phosphoesterase" evidence="3">
    <location>
        <begin position="1"/>
        <end position="153"/>
    </location>
</feature>
<sequence length="178" mass="19246">MQLAIVSDTHMPKGARALPAACVARLRAADLILHAGDFVREEVLFELQAYGEVVAVHGNVDEAPLRRELPAERIVELPGGVRIAMTHDAGPSQGRLQRMRLRFPDAHALVFGHSHLPLHETDPASGFQLFNPGSPTERRRAPHHTMGVATVSDGAVRFELIVLDEPGAARVSGPADQP</sequence>
<keyword evidence="5" id="KW-1185">Reference proteome</keyword>
<proteinExistence type="inferred from homology"/>
<dbReference type="Pfam" id="PF12850">
    <property type="entry name" value="Metallophos_2"/>
    <property type="match status" value="1"/>
</dbReference>
<organism evidence="4 5">
    <name type="scientific">Conexibacter arvalis</name>
    <dbReference type="NCBI Taxonomy" id="912552"/>
    <lineage>
        <taxon>Bacteria</taxon>
        <taxon>Bacillati</taxon>
        <taxon>Actinomycetota</taxon>
        <taxon>Thermoleophilia</taxon>
        <taxon>Solirubrobacterales</taxon>
        <taxon>Conexibacteraceae</taxon>
        <taxon>Conexibacter</taxon>
    </lineage>
</organism>
<dbReference type="SUPFAM" id="SSF56300">
    <property type="entry name" value="Metallo-dependent phosphatases"/>
    <property type="match status" value="1"/>
</dbReference>
<dbReference type="GO" id="GO:0016787">
    <property type="term" value="F:hydrolase activity"/>
    <property type="evidence" value="ECO:0007669"/>
    <property type="project" value="UniProtKB-UniRule"/>
</dbReference>
<dbReference type="Gene3D" id="3.60.21.10">
    <property type="match status" value="1"/>
</dbReference>
<dbReference type="NCBIfam" id="TIGR00040">
    <property type="entry name" value="yfcE"/>
    <property type="match status" value="1"/>
</dbReference>
<dbReference type="InterPro" id="IPR024654">
    <property type="entry name" value="Calcineurin-like_PHP_lpxH"/>
</dbReference>
<name>A0A840IHE6_9ACTN</name>
<evidence type="ECO:0000313" key="5">
    <source>
        <dbReference type="Proteomes" id="UP000585272"/>
    </source>
</evidence>
<dbReference type="InterPro" id="IPR000979">
    <property type="entry name" value="Phosphodiesterase_MJ0936/Vps29"/>
</dbReference>
<dbReference type="InterPro" id="IPR029052">
    <property type="entry name" value="Metallo-depent_PP-like"/>
</dbReference>
<keyword evidence="2" id="KW-0479">Metal-binding</keyword>
<evidence type="ECO:0000256" key="1">
    <source>
        <dbReference type="ARBA" id="ARBA00008950"/>
    </source>
</evidence>
<dbReference type="EC" id="3.1.4.-" evidence="2"/>